<evidence type="ECO:0000259" key="15">
    <source>
        <dbReference type="PROSITE" id="PS51760"/>
    </source>
</evidence>
<dbReference type="GO" id="GO:0031176">
    <property type="term" value="F:endo-1,4-beta-xylanase activity"/>
    <property type="evidence" value="ECO:0007669"/>
    <property type="project" value="UniProtKB-EC"/>
</dbReference>
<feature type="domain" description="GH10" evidence="15">
    <location>
        <begin position="14"/>
        <end position="336"/>
    </location>
</feature>
<keyword evidence="17" id="KW-1185">Reference proteome</keyword>
<dbReference type="PROSITE" id="PS00591">
    <property type="entry name" value="GH10_1"/>
    <property type="match status" value="1"/>
</dbReference>
<dbReference type="PANTHER" id="PTHR31490:SF35">
    <property type="entry name" value="ENDO-1,4-BETA-XYLANASE"/>
    <property type="match status" value="1"/>
</dbReference>
<dbReference type="PROSITE" id="PS51760">
    <property type="entry name" value="GH10_2"/>
    <property type="match status" value="1"/>
</dbReference>
<dbReference type="PRINTS" id="PR00134">
    <property type="entry name" value="GLHYDRLASE10"/>
</dbReference>
<evidence type="ECO:0000256" key="11">
    <source>
        <dbReference type="PROSITE-ProRule" id="PRU10061"/>
    </source>
</evidence>
<dbReference type="SUPFAM" id="SSF51445">
    <property type="entry name" value="(Trans)glycosidases"/>
    <property type="match status" value="1"/>
</dbReference>
<keyword evidence="9 12" id="KW-0326">Glycosidase</keyword>
<evidence type="ECO:0000256" key="6">
    <source>
        <dbReference type="ARBA" id="ARBA00022651"/>
    </source>
</evidence>
<evidence type="ECO:0000256" key="3">
    <source>
        <dbReference type="ARBA" id="ARBA00004851"/>
    </source>
</evidence>
<dbReference type="Pfam" id="PF00331">
    <property type="entry name" value="Glyco_hydro_10"/>
    <property type="match status" value="1"/>
</dbReference>
<dbReference type="InterPro" id="IPR017853">
    <property type="entry name" value="GH"/>
</dbReference>
<evidence type="ECO:0000256" key="1">
    <source>
        <dbReference type="ARBA" id="ARBA00000681"/>
    </source>
</evidence>
<protein>
    <recommendedName>
        <fullName evidence="12">Beta-xylanase</fullName>
        <ecNumber evidence="12">3.2.1.8</ecNumber>
    </recommendedName>
</protein>
<organism evidence="16 17">
    <name type="scientific">Diplogelasinospora grovesii</name>
    <dbReference type="NCBI Taxonomy" id="303347"/>
    <lineage>
        <taxon>Eukaryota</taxon>
        <taxon>Fungi</taxon>
        <taxon>Dikarya</taxon>
        <taxon>Ascomycota</taxon>
        <taxon>Pezizomycotina</taxon>
        <taxon>Sordariomycetes</taxon>
        <taxon>Sordariomycetidae</taxon>
        <taxon>Sordariales</taxon>
        <taxon>Diplogelasinosporaceae</taxon>
        <taxon>Diplogelasinospora</taxon>
    </lineage>
</organism>
<proteinExistence type="inferred from homology"/>
<dbReference type="GO" id="GO:0045493">
    <property type="term" value="P:xylan catabolic process"/>
    <property type="evidence" value="ECO:0007669"/>
    <property type="project" value="UniProtKB-KW"/>
</dbReference>
<dbReference type="EC" id="3.2.1.8" evidence="12"/>
<comment type="similarity">
    <text evidence="4 12">Belongs to the glycosyl hydrolase 10 (cellulase F) family.</text>
</comment>
<dbReference type="Gene3D" id="3.20.20.80">
    <property type="entry name" value="Glycosidases"/>
    <property type="match status" value="1"/>
</dbReference>
<keyword evidence="5" id="KW-0964">Secreted</keyword>
<feature type="active site" description="Nucleophile" evidence="11">
    <location>
        <position position="256"/>
    </location>
</feature>
<accession>A0AAN6S8P2</accession>
<name>A0AAN6S8P2_9PEZI</name>
<comment type="catalytic activity">
    <reaction evidence="1 12">
        <text>Endohydrolysis of (1-&gt;4)-beta-D-xylosidic linkages in xylans.</text>
        <dbReference type="EC" id="3.2.1.8"/>
    </reaction>
</comment>
<keyword evidence="6" id="KW-0858">Xylan degradation</keyword>
<evidence type="ECO:0000256" key="7">
    <source>
        <dbReference type="ARBA" id="ARBA00022801"/>
    </source>
</evidence>
<keyword evidence="8 12" id="KW-0119">Carbohydrate metabolism</keyword>
<dbReference type="InterPro" id="IPR001000">
    <property type="entry name" value="GH10_dom"/>
</dbReference>
<evidence type="ECO:0000256" key="2">
    <source>
        <dbReference type="ARBA" id="ARBA00004613"/>
    </source>
</evidence>
<evidence type="ECO:0000256" key="14">
    <source>
        <dbReference type="SAM" id="SignalP"/>
    </source>
</evidence>
<reference evidence="17" key="1">
    <citation type="journal article" date="2023" name="Mol. Phylogenet. Evol.">
        <title>Genome-scale phylogeny and comparative genomics of the fungal order Sordariales.</title>
        <authorList>
            <person name="Hensen N."/>
            <person name="Bonometti L."/>
            <person name="Westerberg I."/>
            <person name="Brannstrom I.O."/>
            <person name="Guillou S."/>
            <person name="Cros-Aarteil S."/>
            <person name="Calhoun S."/>
            <person name="Haridas S."/>
            <person name="Kuo A."/>
            <person name="Mondo S."/>
            <person name="Pangilinan J."/>
            <person name="Riley R."/>
            <person name="LaButti K."/>
            <person name="Andreopoulos B."/>
            <person name="Lipzen A."/>
            <person name="Chen C."/>
            <person name="Yan M."/>
            <person name="Daum C."/>
            <person name="Ng V."/>
            <person name="Clum A."/>
            <person name="Steindorff A."/>
            <person name="Ohm R.A."/>
            <person name="Martin F."/>
            <person name="Silar P."/>
            <person name="Natvig D.O."/>
            <person name="Lalanne C."/>
            <person name="Gautier V."/>
            <person name="Ament-Velasquez S.L."/>
            <person name="Kruys A."/>
            <person name="Hutchinson M.I."/>
            <person name="Powell A.J."/>
            <person name="Barry K."/>
            <person name="Miller A.N."/>
            <person name="Grigoriev I.V."/>
            <person name="Debuchy R."/>
            <person name="Gladieux P."/>
            <person name="Hiltunen Thoren M."/>
            <person name="Johannesson H."/>
        </authorList>
    </citation>
    <scope>NUCLEOTIDE SEQUENCE [LARGE SCALE GENOMIC DNA]</scope>
    <source>
        <strain evidence="17">CBS 340.73</strain>
    </source>
</reference>
<keyword evidence="10 12" id="KW-0624">Polysaccharide degradation</keyword>
<evidence type="ECO:0000256" key="4">
    <source>
        <dbReference type="ARBA" id="ARBA00007495"/>
    </source>
</evidence>
<dbReference type="AlphaFoldDB" id="A0AAN6S8P2"/>
<evidence type="ECO:0000256" key="5">
    <source>
        <dbReference type="ARBA" id="ARBA00022525"/>
    </source>
</evidence>
<evidence type="ECO:0000313" key="17">
    <source>
        <dbReference type="Proteomes" id="UP001303473"/>
    </source>
</evidence>
<dbReference type="PANTHER" id="PTHR31490">
    <property type="entry name" value="GLYCOSYL HYDROLASE"/>
    <property type="match status" value="1"/>
</dbReference>
<keyword evidence="7 12" id="KW-0378">Hydrolase</keyword>
<feature type="signal peptide" evidence="14">
    <location>
        <begin position="1"/>
        <end position="15"/>
    </location>
</feature>
<comment type="caution">
    <text evidence="16">The sequence shown here is derived from an EMBL/GenBank/DDBJ whole genome shotgun (WGS) entry which is preliminary data.</text>
</comment>
<gene>
    <name evidence="16" type="ORF">QBC46DRAFT_253288</name>
</gene>
<dbReference type="GO" id="GO:0005576">
    <property type="term" value="C:extracellular region"/>
    <property type="evidence" value="ECO:0007669"/>
    <property type="project" value="UniProtKB-SubCell"/>
</dbReference>
<evidence type="ECO:0000313" key="16">
    <source>
        <dbReference type="EMBL" id="KAK3943881.1"/>
    </source>
</evidence>
<feature type="region of interest" description="Disordered" evidence="13">
    <location>
        <begin position="343"/>
        <end position="362"/>
    </location>
</feature>
<evidence type="ECO:0000256" key="10">
    <source>
        <dbReference type="ARBA" id="ARBA00023326"/>
    </source>
</evidence>
<dbReference type="SMART" id="SM00633">
    <property type="entry name" value="Glyco_10"/>
    <property type="match status" value="1"/>
</dbReference>
<evidence type="ECO:0000256" key="12">
    <source>
        <dbReference type="RuleBase" id="RU361174"/>
    </source>
</evidence>
<keyword evidence="14" id="KW-0732">Signal</keyword>
<evidence type="ECO:0000256" key="9">
    <source>
        <dbReference type="ARBA" id="ARBA00023295"/>
    </source>
</evidence>
<comment type="subcellular location">
    <subcellularLocation>
        <location evidence="2">Secreted</location>
    </subcellularLocation>
</comment>
<evidence type="ECO:0000256" key="13">
    <source>
        <dbReference type="SAM" id="MobiDB-lite"/>
    </source>
</evidence>
<evidence type="ECO:0000256" key="8">
    <source>
        <dbReference type="ARBA" id="ARBA00023277"/>
    </source>
</evidence>
<sequence length="362" mass="40332">MHLVAALLALPLASAQLNELAQKAGKKYFGTATDSPELYSHATYFSILTDRKEFGQLTPANGQKWSYIEPQYNVFNYTEGEVVTNIARQNGQMLRCHNLVWHRQLPNWVMTTTSTWDKANMTAMLRQHVYNEASHWKGQCYAWDVVNEGLNKNGTYRDNSIFYQVLGEEYLKIAFEAAALADPSAKLYYNDYGIEAAGPKAEGAKRIVKLIKDAGLRIDGVGLQSHFTVGGTPSIDRQISNMQSFAELGVEVAITELDIRLNLLPPVTAANLAQQKRDYKTTVGACMQVEKCVGVTVWDFYDPSSWVPSVFPEQGAATLYFANFTKHPAYHGVVEAITNKTNRGEDVGKKNGKGKDGKAKEW</sequence>
<dbReference type="InterPro" id="IPR031158">
    <property type="entry name" value="GH10_AS"/>
</dbReference>
<dbReference type="InterPro" id="IPR044846">
    <property type="entry name" value="GH10"/>
</dbReference>
<feature type="chain" id="PRO_5042871908" description="Beta-xylanase" evidence="14">
    <location>
        <begin position="16"/>
        <end position="362"/>
    </location>
</feature>
<dbReference type="Proteomes" id="UP001303473">
    <property type="component" value="Unassembled WGS sequence"/>
</dbReference>
<dbReference type="EMBL" id="MU853763">
    <property type="protein sequence ID" value="KAK3943881.1"/>
    <property type="molecule type" value="Genomic_DNA"/>
</dbReference>
<comment type="pathway">
    <text evidence="3">Glycan degradation; xylan degradation.</text>
</comment>